<dbReference type="SFLD" id="SFLDS00028">
    <property type="entry name" value="Proline_Racemase"/>
    <property type="match status" value="1"/>
</dbReference>
<dbReference type="EMBL" id="BMOC01000006">
    <property type="protein sequence ID" value="GGJ04912.1"/>
    <property type="molecule type" value="Genomic_DNA"/>
</dbReference>
<reference evidence="2" key="2">
    <citation type="submission" date="2020-09" db="EMBL/GenBank/DDBJ databases">
        <authorList>
            <person name="Sun Q."/>
            <person name="Ohkuma M."/>
        </authorList>
    </citation>
    <scope>NUCLEOTIDE SEQUENCE</scope>
    <source>
        <strain evidence="2">JCM 14359</strain>
    </source>
</reference>
<accession>A0A830EPN2</accession>
<dbReference type="PANTHER" id="PTHR33442">
    <property type="entry name" value="TRANS-3-HYDROXY-L-PROLINE DEHYDRATASE"/>
    <property type="match status" value="1"/>
</dbReference>
<organism evidence="2 3">
    <name type="scientific">Halobellus salinus</name>
    <dbReference type="NCBI Taxonomy" id="931585"/>
    <lineage>
        <taxon>Archaea</taxon>
        <taxon>Methanobacteriati</taxon>
        <taxon>Methanobacteriota</taxon>
        <taxon>Stenosarchaea group</taxon>
        <taxon>Halobacteria</taxon>
        <taxon>Halobacteriales</taxon>
        <taxon>Haloferacaceae</taxon>
        <taxon>Halobellus</taxon>
    </lineage>
</organism>
<dbReference type="Gene3D" id="3.10.310.10">
    <property type="entry name" value="Diaminopimelate Epimerase, Chain A, domain 1"/>
    <property type="match status" value="2"/>
</dbReference>
<dbReference type="FunFam" id="3.10.310.10:FF:000003">
    <property type="entry name" value="Proline racemase"/>
    <property type="match status" value="1"/>
</dbReference>
<keyword evidence="3" id="KW-1185">Reference proteome</keyword>
<sequence>MSGDVQTDVLIEAVDTHTGGEPTRVVTGGLNKDRFAGGSVEEQRDRFREQADDLRRLLIKEPRGHDDMYGAILVPPAAEAADIGVFFIDNGGYKDLCGHGIMGVVTALVETGYLNPDGAVTVETPAGLVTADPEISDDGQVEHVTVENVTSYVLDSMTLPMDIDGDSVTVPVDVVYAGNVFAMVPATAFDRHVAPDNTDAFVDYGVEVRERVNEASEFEDPFSGEELVVDHTEFYEPGADADRNIVVFSAGAVDRSPCGTGTCGKMTLLHSKEELAVGEPYRHESVIGTRFEGRLRAVEHRAGHTVTNAEIRGSAYIVAKHTFLLDPADSVHSFDIST</sequence>
<dbReference type="PIRSF" id="PIRSF029792">
    <property type="entry name" value="Pro_racemase"/>
    <property type="match status" value="1"/>
</dbReference>
<dbReference type="Proteomes" id="UP000653099">
    <property type="component" value="Unassembled WGS sequence"/>
</dbReference>
<comment type="caution">
    <text evidence="2">The sequence shown here is derived from an EMBL/GenBank/DDBJ whole genome shotgun (WGS) entry which is preliminary data.</text>
</comment>
<evidence type="ECO:0000313" key="2">
    <source>
        <dbReference type="EMBL" id="GGJ04912.1"/>
    </source>
</evidence>
<reference evidence="2" key="1">
    <citation type="journal article" date="2014" name="Int. J. Syst. Evol. Microbiol.">
        <title>Complete genome sequence of Corynebacterium casei LMG S-19264T (=DSM 44701T), isolated from a smear-ripened cheese.</title>
        <authorList>
            <consortium name="US DOE Joint Genome Institute (JGI-PGF)"/>
            <person name="Walter F."/>
            <person name="Albersmeier A."/>
            <person name="Kalinowski J."/>
            <person name="Ruckert C."/>
        </authorList>
    </citation>
    <scope>NUCLEOTIDE SEQUENCE</scope>
    <source>
        <strain evidence="2">JCM 14359</strain>
    </source>
</reference>
<dbReference type="AlphaFoldDB" id="A0A830EPN2"/>
<dbReference type="Pfam" id="PF05544">
    <property type="entry name" value="Pro_racemase"/>
    <property type="match status" value="1"/>
</dbReference>
<evidence type="ECO:0000313" key="3">
    <source>
        <dbReference type="Proteomes" id="UP000653099"/>
    </source>
</evidence>
<name>A0A830EPN2_9EURY</name>
<comment type="similarity">
    <text evidence="1">Belongs to the proline racemase family.</text>
</comment>
<proteinExistence type="inferred from homology"/>
<dbReference type="PANTHER" id="PTHR33442:SF1">
    <property type="entry name" value="TRANS-3-HYDROXY-L-PROLINE DEHYDRATASE"/>
    <property type="match status" value="1"/>
</dbReference>
<protein>
    <submittedName>
        <fullName evidence="2">Proline racemase</fullName>
    </submittedName>
</protein>
<dbReference type="SUPFAM" id="SSF54506">
    <property type="entry name" value="Diaminopimelate epimerase-like"/>
    <property type="match status" value="1"/>
</dbReference>
<dbReference type="InterPro" id="IPR008794">
    <property type="entry name" value="Pro_racemase_fam"/>
</dbReference>
<evidence type="ECO:0000256" key="1">
    <source>
        <dbReference type="ARBA" id="ARBA00007529"/>
    </source>
</evidence>
<gene>
    <name evidence="2" type="primary">prdF</name>
    <name evidence="2" type="ORF">GCM10008995_13430</name>
</gene>